<dbReference type="RefSeq" id="WP_129475479.1">
    <property type="nucleotide sequence ID" value="NZ_SDWS01000004.1"/>
</dbReference>
<proteinExistence type="predicted"/>
<protein>
    <submittedName>
        <fullName evidence="2">DNA-binding protein</fullName>
    </submittedName>
</protein>
<dbReference type="EMBL" id="SDWS01000004">
    <property type="protein sequence ID" value="RYB90795.1"/>
    <property type="molecule type" value="Genomic_DNA"/>
</dbReference>
<keyword evidence="3" id="KW-1185">Reference proteome</keyword>
<evidence type="ECO:0000313" key="2">
    <source>
        <dbReference type="EMBL" id="RYB90795.1"/>
    </source>
</evidence>
<dbReference type="AlphaFoldDB" id="A0A4Q2RSL7"/>
<accession>A0A4Q2RSL7</accession>
<feature type="compositionally biased region" description="Basic and acidic residues" evidence="1">
    <location>
        <begin position="16"/>
        <end position="25"/>
    </location>
</feature>
<name>A0A4Q2RSL7_9ACTN</name>
<dbReference type="InterPro" id="IPR012340">
    <property type="entry name" value="NA-bd_OB-fold"/>
</dbReference>
<dbReference type="GO" id="GO:0003677">
    <property type="term" value="F:DNA binding"/>
    <property type="evidence" value="ECO:0007669"/>
    <property type="project" value="UniProtKB-KW"/>
</dbReference>
<evidence type="ECO:0000313" key="3">
    <source>
        <dbReference type="Proteomes" id="UP000291838"/>
    </source>
</evidence>
<feature type="region of interest" description="Disordered" evidence="1">
    <location>
        <begin position="1"/>
        <end position="25"/>
    </location>
</feature>
<sequence>MAEKSRLRQALSKWADSGEAHQRDLRQSYATEEAVAIADAPEREQVVVSGVLRTVTLRPRGGVPALEADLDDGSGVITVVWLGRRRITGVDPGRSVTVAGCIGRQGGVPLMFNPRYELRP</sequence>
<dbReference type="Gene3D" id="2.40.50.140">
    <property type="entry name" value="Nucleic acid-binding proteins"/>
    <property type="match status" value="1"/>
</dbReference>
<keyword evidence="2" id="KW-0238">DNA-binding</keyword>
<reference evidence="2 3" key="1">
    <citation type="submission" date="2019-01" db="EMBL/GenBank/DDBJ databases">
        <title>Novel species of Nocardioides.</title>
        <authorList>
            <person name="Liu Q."/>
            <person name="Xin Y.-H."/>
        </authorList>
    </citation>
    <scope>NUCLEOTIDE SEQUENCE [LARGE SCALE GENOMIC DNA]</scope>
    <source>
        <strain evidence="2 3">HLT3-15</strain>
    </source>
</reference>
<evidence type="ECO:0000256" key="1">
    <source>
        <dbReference type="SAM" id="MobiDB-lite"/>
    </source>
</evidence>
<organism evidence="2 3">
    <name type="scientific">Nocardioides glacieisoli</name>
    <dbReference type="NCBI Taxonomy" id="1168730"/>
    <lineage>
        <taxon>Bacteria</taxon>
        <taxon>Bacillati</taxon>
        <taxon>Actinomycetota</taxon>
        <taxon>Actinomycetes</taxon>
        <taxon>Propionibacteriales</taxon>
        <taxon>Nocardioidaceae</taxon>
        <taxon>Nocardioides</taxon>
    </lineage>
</organism>
<comment type="caution">
    <text evidence="2">The sequence shown here is derived from an EMBL/GenBank/DDBJ whole genome shotgun (WGS) entry which is preliminary data.</text>
</comment>
<dbReference type="OrthoDB" id="3268233at2"/>
<dbReference type="CDD" id="cd04488">
    <property type="entry name" value="RecG_wedge_OBF"/>
    <property type="match status" value="1"/>
</dbReference>
<dbReference type="Proteomes" id="UP000291838">
    <property type="component" value="Unassembled WGS sequence"/>
</dbReference>
<gene>
    <name evidence="2" type="ORF">EUA06_10970</name>
</gene>
<dbReference type="SUPFAM" id="SSF50249">
    <property type="entry name" value="Nucleic acid-binding proteins"/>
    <property type="match status" value="1"/>
</dbReference>